<gene>
    <name evidence="1" type="ORF">PMPNAOBH_00003</name>
</gene>
<dbReference type="SUPFAM" id="SSF52540">
    <property type="entry name" value="P-loop containing nucleoside triphosphate hydrolases"/>
    <property type="match status" value="1"/>
</dbReference>
<keyword evidence="1" id="KW-0614">Plasmid</keyword>
<dbReference type="InterPro" id="IPR027417">
    <property type="entry name" value="P-loop_NTPase"/>
</dbReference>
<reference evidence="1" key="1">
    <citation type="submission" date="2016-10" db="EMBL/GenBank/DDBJ databases">
        <title>Molecular epidemiology of clinical carbapenem-resistent Enterobacteriaceae (CRE) strains in China.</title>
        <authorList>
            <person name="Zhang R."/>
            <person name="Liu L."/>
            <person name="Li R."/>
            <person name="Dong N."/>
            <person name="Zhou H."/>
            <person name="Chan E.W."/>
            <person name="Li J."/>
            <person name="Fang Y."/>
            <person name="Li Y."/>
            <person name="Liao K."/>
            <person name="Chen S."/>
        </authorList>
    </citation>
    <scope>NUCLEOTIDE SEQUENCE</scope>
    <source>
        <strain evidence="1">CREC-A6</strain>
        <plasmid evidence="1">pCREC-A6-NDM</plasmid>
    </source>
</reference>
<accession>A0A288W2J1</accession>
<dbReference type="EMBL" id="KX960109">
    <property type="protein sequence ID" value="ARO45644.1"/>
    <property type="molecule type" value="Genomic_DNA"/>
</dbReference>
<evidence type="ECO:0000313" key="1">
    <source>
        <dbReference type="EMBL" id="ARO45644.1"/>
    </source>
</evidence>
<name>A0A288W2J1_ECOLX</name>
<geneLocation type="plasmid" evidence="1">
    <name>pCREC-A6-NDM</name>
</geneLocation>
<sequence>MGKILLVVSDKGGVGKSTYVANTGSMLVNKGKSGNYPEDR</sequence>
<dbReference type="Gene3D" id="3.40.50.300">
    <property type="entry name" value="P-loop containing nucleotide triphosphate hydrolases"/>
    <property type="match status" value="1"/>
</dbReference>
<dbReference type="AlphaFoldDB" id="A0A288W2J1"/>
<proteinExistence type="predicted"/>
<organism evidence="1">
    <name type="scientific">Escherichia coli</name>
    <dbReference type="NCBI Taxonomy" id="562"/>
    <lineage>
        <taxon>Bacteria</taxon>
        <taxon>Pseudomonadati</taxon>
        <taxon>Pseudomonadota</taxon>
        <taxon>Gammaproteobacteria</taxon>
        <taxon>Enterobacterales</taxon>
        <taxon>Enterobacteriaceae</taxon>
        <taxon>Escherichia</taxon>
    </lineage>
</organism>
<protein>
    <submittedName>
        <fullName evidence="1">Uncharacterized protein</fullName>
    </submittedName>
</protein>